<name>A0A1I8EWL3_WUCBA</name>
<evidence type="ECO:0000313" key="2">
    <source>
        <dbReference type="WBParaSite" id="maker-PairedContig_5969-snap-gene-0.8-mRNA-1"/>
    </source>
</evidence>
<feature type="region of interest" description="Disordered" evidence="1">
    <location>
        <begin position="1"/>
        <end position="291"/>
    </location>
</feature>
<feature type="compositionally biased region" description="Basic and acidic residues" evidence="1">
    <location>
        <begin position="195"/>
        <end position="211"/>
    </location>
</feature>
<dbReference type="AlphaFoldDB" id="A0A1I8EWL3"/>
<accession>A0A1I8EWL3</accession>
<feature type="compositionally biased region" description="Polar residues" evidence="1">
    <location>
        <begin position="79"/>
        <end position="91"/>
    </location>
</feature>
<protein>
    <submittedName>
        <fullName evidence="2">Uncharacterized protein</fullName>
    </submittedName>
</protein>
<feature type="compositionally biased region" description="Acidic residues" evidence="1">
    <location>
        <begin position="212"/>
        <end position="239"/>
    </location>
</feature>
<feature type="compositionally biased region" description="Basic residues" evidence="1">
    <location>
        <begin position="46"/>
        <end position="59"/>
    </location>
</feature>
<dbReference type="WBParaSite" id="maker-PairedContig_5969-snap-gene-0.8-mRNA-1">
    <property type="protein sequence ID" value="maker-PairedContig_5969-snap-gene-0.8-mRNA-1"/>
    <property type="gene ID" value="maker-PairedContig_5969-snap-gene-0.8"/>
</dbReference>
<proteinExistence type="predicted"/>
<dbReference type="STRING" id="6293.A0A1I8EWL3"/>
<reference evidence="2" key="1">
    <citation type="submission" date="2016-11" db="UniProtKB">
        <authorList>
            <consortium name="WormBaseParasite"/>
        </authorList>
    </citation>
    <scope>IDENTIFICATION</scope>
    <source>
        <strain evidence="2">pt0022</strain>
    </source>
</reference>
<evidence type="ECO:0000256" key="1">
    <source>
        <dbReference type="SAM" id="MobiDB-lite"/>
    </source>
</evidence>
<feature type="compositionally biased region" description="Polar residues" evidence="1">
    <location>
        <begin position="19"/>
        <end position="33"/>
    </location>
</feature>
<feature type="compositionally biased region" description="Acidic residues" evidence="1">
    <location>
        <begin position="65"/>
        <end position="78"/>
    </location>
</feature>
<feature type="compositionally biased region" description="Basic and acidic residues" evidence="1">
    <location>
        <begin position="34"/>
        <end position="45"/>
    </location>
</feature>
<organism evidence="2">
    <name type="scientific">Wuchereria bancrofti</name>
    <dbReference type="NCBI Taxonomy" id="6293"/>
    <lineage>
        <taxon>Eukaryota</taxon>
        <taxon>Metazoa</taxon>
        <taxon>Ecdysozoa</taxon>
        <taxon>Nematoda</taxon>
        <taxon>Chromadorea</taxon>
        <taxon>Rhabditida</taxon>
        <taxon>Spirurina</taxon>
        <taxon>Spiruromorpha</taxon>
        <taxon>Filarioidea</taxon>
        <taxon>Onchocercidae</taxon>
        <taxon>Wuchereria</taxon>
    </lineage>
</organism>
<sequence length="466" mass="51634">MYGNIRPKGGAGRGKDMSNIISTENKRISTNVEDSYHSDGLEGHVRMKSKIGKPGKSRHRLSDLNVDEMTESDTDEYQGSETSKRNYSNKRTQSDDDFVVSGSKNETSSDRDSTSELSDNYRSEESSSSVGRRVKQRATTKWAPRASSSDAEDSNHSVQKTAAGRPLRKAVAKRTSLTVANGNGEKTEDDEEVEEKLKDVRLVGLGRKIESSDEFEPDDEEEEEDEEETVGDEETEDKEETSTVGDEKQSQSNEEESIDVTRDVTFSSTKTLSADGDEKQAEDVDDACPSTSNDVRIKIFYDESTKTEDVKKVEVKVAEKTIVTNMAAATNLSSLNPSSVMQQMARLASSSAAPVQQFDPSSIAYRDILQTTASTFIANGTPLHIYSGPAPVTVYQVQQPPFVRTPAGVVPSNIGHCHRHGLPIHLQIFSPQMQRHQWSLPRQLRHQRQILTHLETSKLLALSKMN</sequence>
<feature type="compositionally biased region" description="Basic and acidic residues" evidence="1">
    <location>
        <begin position="107"/>
        <end position="125"/>
    </location>
</feature>